<keyword evidence="1" id="KW-0732">Signal</keyword>
<keyword evidence="3" id="KW-1185">Reference proteome</keyword>
<protein>
    <recommendedName>
        <fullName evidence="4">Lipoprotein</fullName>
    </recommendedName>
</protein>
<reference evidence="2 3" key="1">
    <citation type="submission" date="2019-08" db="EMBL/GenBank/DDBJ databases">
        <title>Archangium and Cystobacter genomes.</title>
        <authorList>
            <person name="Chen I.-C.K."/>
            <person name="Wielgoss S."/>
        </authorList>
    </citation>
    <scope>NUCLEOTIDE SEQUENCE [LARGE SCALE GENOMIC DNA]</scope>
    <source>
        <strain evidence="2 3">Cbm 6</strain>
    </source>
</reference>
<evidence type="ECO:0008006" key="4">
    <source>
        <dbReference type="Google" id="ProtNLM"/>
    </source>
</evidence>
<dbReference type="EMBL" id="CP043494">
    <property type="protein sequence ID" value="WNG51330.1"/>
    <property type="molecule type" value="Genomic_DNA"/>
</dbReference>
<gene>
    <name evidence="2" type="ORF">F0U60_49765</name>
</gene>
<proteinExistence type="predicted"/>
<sequence>MNVRHLSTACVAALALVTSACGKDPVECPEPLYGGGATDEAWHAMVDVKTKPIDSSRAVTLLSPSEGEVYAADSAPPTWQWTSPLEASLSRPHAQGALAFQAAPRPSRSFTAWLGELLVPTAHAHLPPYTGDLYWVEISTPGAECPVAQVLTSELSWQLDANTWAELGKHAGKDLSVQVMSAYLVQNRVTEGPFRLATPRKFRRGAQ</sequence>
<dbReference type="PROSITE" id="PS51257">
    <property type="entry name" value="PROKAR_LIPOPROTEIN"/>
    <property type="match status" value="1"/>
</dbReference>
<dbReference type="RefSeq" id="WP_395811473.1">
    <property type="nucleotide sequence ID" value="NZ_CP043494.1"/>
</dbReference>
<name>A0ABY9X7F8_9BACT</name>
<accession>A0ABY9X7F8</accession>
<evidence type="ECO:0000313" key="3">
    <source>
        <dbReference type="Proteomes" id="UP001611383"/>
    </source>
</evidence>
<organism evidence="2 3">
    <name type="scientific">Archangium minus</name>
    <dbReference type="NCBI Taxonomy" id="83450"/>
    <lineage>
        <taxon>Bacteria</taxon>
        <taxon>Pseudomonadati</taxon>
        <taxon>Myxococcota</taxon>
        <taxon>Myxococcia</taxon>
        <taxon>Myxococcales</taxon>
        <taxon>Cystobacterineae</taxon>
        <taxon>Archangiaceae</taxon>
        <taxon>Archangium</taxon>
    </lineage>
</organism>
<feature type="chain" id="PRO_5046645027" description="Lipoprotein" evidence="1">
    <location>
        <begin position="23"/>
        <end position="207"/>
    </location>
</feature>
<evidence type="ECO:0000313" key="2">
    <source>
        <dbReference type="EMBL" id="WNG51330.1"/>
    </source>
</evidence>
<evidence type="ECO:0000256" key="1">
    <source>
        <dbReference type="SAM" id="SignalP"/>
    </source>
</evidence>
<feature type="signal peptide" evidence="1">
    <location>
        <begin position="1"/>
        <end position="22"/>
    </location>
</feature>
<dbReference type="Proteomes" id="UP001611383">
    <property type="component" value="Chromosome"/>
</dbReference>